<evidence type="ECO:0000313" key="1">
    <source>
        <dbReference type="EMBL" id="KAJ8372764.1"/>
    </source>
</evidence>
<reference evidence="1" key="1">
    <citation type="journal article" date="2023" name="Science">
        <title>Genome structures resolve the early diversification of teleost fishes.</title>
        <authorList>
            <person name="Parey E."/>
            <person name="Louis A."/>
            <person name="Montfort J."/>
            <person name="Bouchez O."/>
            <person name="Roques C."/>
            <person name="Iampietro C."/>
            <person name="Lluch J."/>
            <person name="Castinel A."/>
            <person name="Donnadieu C."/>
            <person name="Desvignes T."/>
            <person name="Floi Bucao C."/>
            <person name="Jouanno E."/>
            <person name="Wen M."/>
            <person name="Mejri S."/>
            <person name="Dirks R."/>
            <person name="Jansen H."/>
            <person name="Henkel C."/>
            <person name="Chen W.J."/>
            <person name="Zahm M."/>
            <person name="Cabau C."/>
            <person name="Klopp C."/>
            <person name="Thompson A.W."/>
            <person name="Robinson-Rechavi M."/>
            <person name="Braasch I."/>
            <person name="Lecointre G."/>
            <person name="Bobe J."/>
            <person name="Postlethwait J.H."/>
            <person name="Berthelot C."/>
            <person name="Roest Crollius H."/>
            <person name="Guiguen Y."/>
        </authorList>
    </citation>
    <scope>NUCLEOTIDE SEQUENCE</scope>
    <source>
        <strain evidence="1">NC1722</strain>
    </source>
</reference>
<dbReference type="Proteomes" id="UP001221898">
    <property type="component" value="Unassembled WGS sequence"/>
</dbReference>
<protein>
    <submittedName>
        <fullName evidence="1">Uncharacterized protein</fullName>
    </submittedName>
</protein>
<dbReference type="AlphaFoldDB" id="A0AAD7RA93"/>
<sequence length="79" mass="8596">MHCDILHTTDSTGSVSSELASRVVLKSMGGSNWDAGFHRFPPSLTNASLLPPTPVLPWLRGWIEDKGIPGAVQHRAPRH</sequence>
<comment type="caution">
    <text evidence="1">The sequence shown here is derived from an EMBL/GenBank/DDBJ whole genome shotgun (WGS) entry which is preliminary data.</text>
</comment>
<dbReference type="EMBL" id="JAINUG010000387">
    <property type="protein sequence ID" value="KAJ8372764.1"/>
    <property type="molecule type" value="Genomic_DNA"/>
</dbReference>
<accession>A0AAD7RA93</accession>
<gene>
    <name evidence="1" type="ORF">AAFF_G00277070</name>
</gene>
<proteinExistence type="predicted"/>
<keyword evidence="2" id="KW-1185">Reference proteome</keyword>
<evidence type="ECO:0000313" key="2">
    <source>
        <dbReference type="Proteomes" id="UP001221898"/>
    </source>
</evidence>
<name>A0AAD7RA93_9TELE</name>
<organism evidence="1 2">
    <name type="scientific">Aldrovandia affinis</name>
    <dbReference type="NCBI Taxonomy" id="143900"/>
    <lineage>
        <taxon>Eukaryota</taxon>
        <taxon>Metazoa</taxon>
        <taxon>Chordata</taxon>
        <taxon>Craniata</taxon>
        <taxon>Vertebrata</taxon>
        <taxon>Euteleostomi</taxon>
        <taxon>Actinopterygii</taxon>
        <taxon>Neopterygii</taxon>
        <taxon>Teleostei</taxon>
        <taxon>Notacanthiformes</taxon>
        <taxon>Halosauridae</taxon>
        <taxon>Aldrovandia</taxon>
    </lineage>
</organism>